<evidence type="ECO:0000256" key="9">
    <source>
        <dbReference type="SAM" id="Phobius"/>
    </source>
</evidence>
<dbReference type="Pfam" id="PF02949">
    <property type="entry name" value="7tm_6"/>
    <property type="match status" value="1"/>
</dbReference>
<evidence type="ECO:0000256" key="6">
    <source>
        <dbReference type="ARBA" id="ARBA00023136"/>
    </source>
</evidence>
<feature type="transmembrane region" description="Helical" evidence="9">
    <location>
        <begin position="114"/>
        <end position="132"/>
    </location>
</feature>
<dbReference type="GO" id="GO:0005549">
    <property type="term" value="F:odorant binding"/>
    <property type="evidence" value="ECO:0007669"/>
    <property type="project" value="InterPro"/>
</dbReference>
<reference evidence="10" key="1">
    <citation type="submission" date="2020-06" db="EMBL/GenBank/DDBJ databases">
        <authorList>
            <person name="Sheng S."/>
        </authorList>
    </citation>
    <scope>NUCLEOTIDE SEQUENCE</scope>
    <source>
        <tissue evidence="10">Antenna</tissue>
    </source>
</reference>
<gene>
    <name evidence="10" type="primary">OR100</name>
</gene>
<protein>
    <submittedName>
        <fullName evidence="10">Olfactory receptor 100</fullName>
    </submittedName>
</protein>
<sequence length="213" mass="24820">MGLSSMRSVFADDSRQSKCWEVGPFVFGVSIIIFTALSEMRTLSQVIQYDLNYAIEIFTAICPGVLCAVKGVRLWTHRADLYWLLRRFKYLWDSANSRDLLDDNMKEAARSTQFMRFCYTIVVTVLVTSYAVRPYILLIDHRLRPHPNESFDYSMTVYPSSYSFSTDTPFSYFLCVTYEQIVIVFVALYWISCDTLFAQLTTHICIHYRVCNL</sequence>
<dbReference type="GO" id="GO:0007165">
    <property type="term" value="P:signal transduction"/>
    <property type="evidence" value="ECO:0007669"/>
    <property type="project" value="UniProtKB-KW"/>
</dbReference>
<accession>A0A7G8Z9B9</accession>
<keyword evidence="8" id="KW-0807">Transducer</keyword>
<keyword evidence="4" id="KW-0552">Olfaction</keyword>
<dbReference type="GO" id="GO:0004984">
    <property type="term" value="F:olfactory receptor activity"/>
    <property type="evidence" value="ECO:0007669"/>
    <property type="project" value="InterPro"/>
</dbReference>
<dbReference type="AlphaFoldDB" id="A0A7G8Z9B9"/>
<feature type="transmembrane region" description="Helical" evidence="9">
    <location>
        <begin position="57"/>
        <end position="76"/>
    </location>
</feature>
<evidence type="ECO:0000313" key="10">
    <source>
        <dbReference type="EMBL" id="QNL15044.1"/>
    </source>
</evidence>
<feature type="transmembrane region" description="Helical" evidence="9">
    <location>
        <begin position="170"/>
        <end position="191"/>
    </location>
</feature>
<keyword evidence="2" id="KW-0716">Sensory transduction</keyword>
<feature type="transmembrane region" description="Helical" evidence="9">
    <location>
        <begin position="20"/>
        <end position="37"/>
    </location>
</feature>
<evidence type="ECO:0000256" key="5">
    <source>
        <dbReference type="ARBA" id="ARBA00022989"/>
    </source>
</evidence>
<name>A0A7G8Z9B9_9HYME</name>
<evidence type="ECO:0000256" key="4">
    <source>
        <dbReference type="ARBA" id="ARBA00022725"/>
    </source>
</evidence>
<dbReference type="EMBL" id="MT671040">
    <property type="protein sequence ID" value="QNL15044.1"/>
    <property type="molecule type" value="mRNA"/>
</dbReference>
<evidence type="ECO:0000256" key="2">
    <source>
        <dbReference type="ARBA" id="ARBA00022606"/>
    </source>
</evidence>
<keyword evidence="7 10" id="KW-0675">Receptor</keyword>
<keyword evidence="6 9" id="KW-0472">Membrane</keyword>
<dbReference type="GO" id="GO:0016020">
    <property type="term" value="C:membrane"/>
    <property type="evidence" value="ECO:0007669"/>
    <property type="project" value="UniProtKB-SubCell"/>
</dbReference>
<comment type="subcellular location">
    <subcellularLocation>
        <location evidence="1">Membrane</location>
        <topology evidence="1">Multi-pass membrane protein</topology>
    </subcellularLocation>
</comment>
<evidence type="ECO:0000256" key="3">
    <source>
        <dbReference type="ARBA" id="ARBA00022692"/>
    </source>
</evidence>
<dbReference type="InterPro" id="IPR004117">
    <property type="entry name" value="7tm6_olfct_rcpt"/>
</dbReference>
<evidence type="ECO:0000256" key="8">
    <source>
        <dbReference type="ARBA" id="ARBA00023224"/>
    </source>
</evidence>
<evidence type="ECO:0000256" key="1">
    <source>
        <dbReference type="ARBA" id="ARBA00004141"/>
    </source>
</evidence>
<keyword evidence="3 9" id="KW-0812">Transmembrane</keyword>
<organism evidence="10">
    <name type="scientific">Aulacocentrum confusum</name>
    <dbReference type="NCBI Taxonomy" id="2767324"/>
    <lineage>
        <taxon>Eukaryota</taxon>
        <taxon>Metazoa</taxon>
        <taxon>Ecdysozoa</taxon>
        <taxon>Arthropoda</taxon>
        <taxon>Hexapoda</taxon>
        <taxon>Insecta</taxon>
        <taxon>Pterygota</taxon>
        <taxon>Neoptera</taxon>
        <taxon>Endopterygota</taxon>
        <taxon>Hymenoptera</taxon>
        <taxon>Apocrita</taxon>
        <taxon>Ichneumonoidea</taxon>
        <taxon>Braconidae</taxon>
        <taxon>Macrocentrinae</taxon>
        <taxon>Aulacocentrum</taxon>
    </lineage>
</organism>
<keyword evidence="5 9" id="KW-1133">Transmembrane helix</keyword>
<proteinExistence type="evidence at transcript level"/>
<evidence type="ECO:0000256" key="7">
    <source>
        <dbReference type="ARBA" id="ARBA00023170"/>
    </source>
</evidence>